<evidence type="ECO:0000313" key="2">
    <source>
        <dbReference type="EMBL" id="GMR43097.1"/>
    </source>
</evidence>
<reference evidence="3" key="1">
    <citation type="submission" date="2022-10" db="EMBL/GenBank/DDBJ databases">
        <title>Genome assembly of Pristionchus species.</title>
        <authorList>
            <person name="Yoshida K."/>
            <person name="Sommer R.J."/>
        </authorList>
    </citation>
    <scope>NUCLEOTIDE SEQUENCE [LARGE SCALE GENOMIC DNA]</scope>
    <source>
        <strain evidence="3">RS5460</strain>
    </source>
</reference>
<keyword evidence="3" id="KW-1185">Reference proteome</keyword>
<feature type="compositionally biased region" description="Acidic residues" evidence="1">
    <location>
        <begin position="138"/>
        <end position="179"/>
    </location>
</feature>
<organism evidence="2 3">
    <name type="scientific">Pristionchus mayeri</name>
    <dbReference type="NCBI Taxonomy" id="1317129"/>
    <lineage>
        <taxon>Eukaryota</taxon>
        <taxon>Metazoa</taxon>
        <taxon>Ecdysozoa</taxon>
        <taxon>Nematoda</taxon>
        <taxon>Chromadorea</taxon>
        <taxon>Rhabditida</taxon>
        <taxon>Rhabditina</taxon>
        <taxon>Diplogasteromorpha</taxon>
        <taxon>Diplogasteroidea</taxon>
        <taxon>Neodiplogasteridae</taxon>
        <taxon>Pristionchus</taxon>
    </lineage>
</organism>
<sequence length="194" mass="22446">LFEMNIFRKKSANSQSSFTVLDESQDSLKPKSACSIGCDPIFEWKECSDSSVNCDISIPVGSGDFEDVDKENQDRTFWKRAVEARQELIDELNESADEISFRAFDASHKALQNQIKYDRLYLNLERANSEKCERASTEEGEEEEEEEGGGEEKDEEEEQLLEEEESEVEEDDEEEEYEENSYQRLDVSDDQESE</sequence>
<dbReference type="Proteomes" id="UP001328107">
    <property type="component" value="Unassembled WGS sequence"/>
</dbReference>
<protein>
    <submittedName>
        <fullName evidence="2">Uncharacterized protein</fullName>
    </submittedName>
</protein>
<evidence type="ECO:0000256" key="1">
    <source>
        <dbReference type="SAM" id="MobiDB-lite"/>
    </source>
</evidence>
<name>A0AAN5CG98_9BILA</name>
<proteinExistence type="predicted"/>
<evidence type="ECO:0000313" key="3">
    <source>
        <dbReference type="Proteomes" id="UP001328107"/>
    </source>
</evidence>
<comment type="caution">
    <text evidence="2">The sequence shown here is derived from an EMBL/GenBank/DDBJ whole genome shotgun (WGS) entry which is preliminary data.</text>
</comment>
<gene>
    <name evidence="2" type="ORF">PMAYCL1PPCAC_13292</name>
</gene>
<dbReference type="AlphaFoldDB" id="A0AAN5CG98"/>
<feature type="non-terminal residue" evidence="2">
    <location>
        <position position="1"/>
    </location>
</feature>
<accession>A0AAN5CG98</accession>
<dbReference type="EMBL" id="BTRK01000003">
    <property type="protein sequence ID" value="GMR43097.1"/>
    <property type="molecule type" value="Genomic_DNA"/>
</dbReference>
<feature type="region of interest" description="Disordered" evidence="1">
    <location>
        <begin position="129"/>
        <end position="194"/>
    </location>
</feature>